<feature type="domain" description="Flagellar hook-length control protein-like C-terminal" evidence="2">
    <location>
        <begin position="174"/>
        <end position="251"/>
    </location>
</feature>
<evidence type="ECO:0000256" key="1">
    <source>
        <dbReference type="SAM" id="MobiDB-lite"/>
    </source>
</evidence>
<name>A0A388T7I4_TERA1</name>
<dbReference type="CDD" id="cd17470">
    <property type="entry name" value="T3SS_Flik_C"/>
    <property type="match status" value="1"/>
</dbReference>
<dbReference type="Gene3D" id="3.30.750.140">
    <property type="match status" value="1"/>
</dbReference>
<sequence>MEINLAVLKTQTRTELTRVSAGAAVNENFALILDQAVGAAQEKTAAAEQAHSEQTEPPLLPRPKPQTAPQTELAAILSGAEIPEVFLPQTEQKAADKLEITEPKIDADEPAEQTEEAQTAPAALIQTQLEKVVDKVNYRGASVERIDLPAKTAQTAPAVPAVPFAEIYAELMKTIQAKKDGQVLKLKFALEPEDLGKLDIYIFAESKKLQVAFASGAETRRLLESAQPELKDLLEQYGFSLADLDFSGYSGRRHEQLEREFLASETGQNDFGVLKTLPQNAIIKEIYALMRDVLVNYLA</sequence>
<evidence type="ECO:0000313" key="3">
    <source>
        <dbReference type="EMBL" id="GBR72600.1"/>
    </source>
</evidence>
<dbReference type="InterPro" id="IPR038610">
    <property type="entry name" value="FliK-like_C_sf"/>
</dbReference>
<organism evidence="3 4">
    <name type="scientific">Termititenax aidoneus</name>
    <dbReference type="NCBI Taxonomy" id="2218524"/>
    <lineage>
        <taxon>Bacteria</taxon>
        <taxon>Bacillati</taxon>
        <taxon>Candidatus Margulisiibacteriota</taxon>
        <taxon>Candidatus Termititenacia</taxon>
        <taxon>Candidatus Termititenacales</taxon>
        <taxon>Candidatus Termititenacaceae</taxon>
        <taxon>Candidatus Termititenax</taxon>
    </lineage>
</organism>
<dbReference type="AlphaFoldDB" id="A0A388T7I4"/>
<keyword evidence="4" id="KW-1185">Reference proteome</keyword>
<reference evidence="3 4" key="1">
    <citation type="journal article" date="2019" name="ISME J.">
        <title>Genome analyses of uncultured TG2/ZB3 bacteria in 'Margulisbacteria' specifically attached to ectosymbiotic spirochetes of protists in the termite gut.</title>
        <authorList>
            <person name="Utami Y.D."/>
            <person name="Kuwahara H."/>
            <person name="Igai K."/>
            <person name="Murakami T."/>
            <person name="Sugaya K."/>
            <person name="Morikawa T."/>
            <person name="Nagura Y."/>
            <person name="Yuki M."/>
            <person name="Deevong P."/>
            <person name="Inoue T."/>
            <person name="Kihara K."/>
            <person name="Lo N."/>
            <person name="Yamada A."/>
            <person name="Ohkuma M."/>
            <person name="Hongoh Y."/>
        </authorList>
    </citation>
    <scope>NUCLEOTIDE SEQUENCE [LARGE SCALE GENOMIC DNA]</scope>
    <source>
        <strain evidence="3">NkOx7-01</strain>
    </source>
</reference>
<gene>
    <name evidence="3" type="ORF">NO1_0107</name>
</gene>
<feature type="region of interest" description="Disordered" evidence="1">
    <location>
        <begin position="43"/>
        <end position="70"/>
    </location>
</feature>
<evidence type="ECO:0000313" key="4">
    <source>
        <dbReference type="Proteomes" id="UP000269352"/>
    </source>
</evidence>
<comment type="caution">
    <text evidence="3">The sequence shown here is derived from an EMBL/GenBank/DDBJ whole genome shotgun (WGS) entry which is preliminary data.</text>
</comment>
<dbReference type="Pfam" id="PF02120">
    <property type="entry name" value="Flg_hook"/>
    <property type="match status" value="1"/>
</dbReference>
<protein>
    <recommendedName>
        <fullName evidence="2">Flagellar hook-length control protein-like C-terminal domain-containing protein</fullName>
    </recommendedName>
</protein>
<proteinExistence type="predicted"/>
<accession>A0A388T7I4</accession>
<evidence type="ECO:0000259" key="2">
    <source>
        <dbReference type="Pfam" id="PF02120"/>
    </source>
</evidence>
<dbReference type="EMBL" id="BGZN01000001">
    <property type="protein sequence ID" value="GBR72600.1"/>
    <property type="molecule type" value="Genomic_DNA"/>
</dbReference>
<dbReference type="InterPro" id="IPR021136">
    <property type="entry name" value="Flagellar_hook_control-like_C"/>
</dbReference>
<dbReference type="Proteomes" id="UP000269352">
    <property type="component" value="Unassembled WGS sequence"/>
</dbReference>